<reference evidence="1" key="1">
    <citation type="submission" date="2020-04" db="EMBL/GenBank/DDBJ databases">
        <authorList>
            <person name="Zhang T."/>
        </authorList>
    </citation>
    <scope>NUCLEOTIDE SEQUENCE</scope>
    <source>
        <strain evidence="1">HKST-UBA10</strain>
    </source>
</reference>
<evidence type="ECO:0000313" key="2">
    <source>
        <dbReference type="Proteomes" id="UP000782843"/>
    </source>
</evidence>
<dbReference type="Proteomes" id="UP000782843">
    <property type="component" value="Unassembled WGS sequence"/>
</dbReference>
<gene>
    <name evidence="1" type="ORF">KC660_04120</name>
</gene>
<accession>A0A955L476</accession>
<protein>
    <submittedName>
        <fullName evidence="1">Uncharacterized protein</fullName>
    </submittedName>
</protein>
<name>A0A955L476_9BACT</name>
<organism evidence="1 2">
    <name type="scientific">Candidatus Dojkabacteria bacterium</name>
    <dbReference type="NCBI Taxonomy" id="2099670"/>
    <lineage>
        <taxon>Bacteria</taxon>
        <taxon>Candidatus Dojkabacteria</taxon>
    </lineage>
</organism>
<sequence>MEIEVFDYITNDVLRKNIVSDFEHVIYLQTISSTTDKNKKIRSHFYKDMVVHLGSIIEAILFFEVSKIESTISQTEEWKYKNEKELYKISDEQIIIGCEKFLKKTNFKLQKSTTFKALNDICKDNGVITQELYEKCEKIRDMRNKIHITGLDKVEKIFKLEDVEESSSVIFELIQHLNP</sequence>
<dbReference type="EMBL" id="JAGQLG010000168">
    <property type="protein sequence ID" value="MCA9382565.1"/>
    <property type="molecule type" value="Genomic_DNA"/>
</dbReference>
<reference evidence="1" key="2">
    <citation type="journal article" date="2021" name="Microbiome">
        <title>Successional dynamics and alternative stable states in a saline activated sludge microbial community over 9 years.</title>
        <authorList>
            <person name="Wang Y."/>
            <person name="Ye J."/>
            <person name="Ju F."/>
            <person name="Liu L."/>
            <person name="Boyd J.A."/>
            <person name="Deng Y."/>
            <person name="Parks D.H."/>
            <person name="Jiang X."/>
            <person name="Yin X."/>
            <person name="Woodcroft B.J."/>
            <person name="Tyson G.W."/>
            <person name="Hugenholtz P."/>
            <person name="Polz M.F."/>
            <person name="Zhang T."/>
        </authorList>
    </citation>
    <scope>NUCLEOTIDE SEQUENCE</scope>
    <source>
        <strain evidence="1">HKST-UBA10</strain>
    </source>
</reference>
<comment type="caution">
    <text evidence="1">The sequence shown here is derived from an EMBL/GenBank/DDBJ whole genome shotgun (WGS) entry which is preliminary data.</text>
</comment>
<proteinExistence type="predicted"/>
<evidence type="ECO:0000313" key="1">
    <source>
        <dbReference type="EMBL" id="MCA9382565.1"/>
    </source>
</evidence>
<dbReference type="AlphaFoldDB" id="A0A955L476"/>